<gene>
    <name evidence="1" type="ORF">ACFSKK_17590</name>
</gene>
<organism evidence="1 2">
    <name type="scientific">Metabacillus endolithicus</name>
    <dbReference type="NCBI Taxonomy" id="1535204"/>
    <lineage>
        <taxon>Bacteria</taxon>
        <taxon>Bacillati</taxon>
        <taxon>Bacillota</taxon>
        <taxon>Bacilli</taxon>
        <taxon>Bacillales</taxon>
        <taxon>Bacillaceae</taxon>
        <taxon>Metabacillus</taxon>
    </lineage>
</organism>
<dbReference type="RefSeq" id="WP_379052680.1">
    <property type="nucleotide sequence ID" value="NZ_CP095550.1"/>
</dbReference>
<proteinExistence type="predicted"/>
<dbReference type="Proteomes" id="UP001597318">
    <property type="component" value="Unassembled WGS sequence"/>
</dbReference>
<dbReference type="Pfam" id="PF17370">
    <property type="entry name" value="DUF5392"/>
    <property type="match status" value="1"/>
</dbReference>
<evidence type="ECO:0000313" key="1">
    <source>
        <dbReference type="EMBL" id="MFD2215506.1"/>
    </source>
</evidence>
<evidence type="ECO:0000313" key="2">
    <source>
        <dbReference type="Proteomes" id="UP001597318"/>
    </source>
</evidence>
<dbReference type="InterPro" id="IPR020205">
    <property type="entry name" value="Uncharacterised_YwnF_TM"/>
</dbReference>
<dbReference type="EMBL" id="JBHUIK010000004">
    <property type="protein sequence ID" value="MFD2215506.1"/>
    <property type="molecule type" value="Genomic_DNA"/>
</dbReference>
<sequence length="49" mass="5907">MNYIVERIKKSEVVSDRVKEKYISLVKERPLQTLNHFVNFLEVENRVTN</sequence>
<reference evidence="2" key="1">
    <citation type="journal article" date="2019" name="Int. J. Syst. Evol. Microbiol.">
        <title>The Global Catalogue of Microorganisms (GCM) 10K type strain sequencing project: providing services to taxonomists for standard genome sequencing and annotation.</title>
        <authorList>
            <consortium name="The Broad Institute Genomics Platform"/>
            <consortium name="The Broad Institute Genome Sequencing Center for Infectious Disease"/>
            <person name="Wu L."/>
            <person name="Ma J."/>
        </authorList>
    </citation>
    <scope>NUCLEOTIDE SEQUENCE [LARGE SCALE GENOMIC DNA]</scope>
    <source>
        <strain evidence="2">CGMCC 1.15474</strain>
    </source>
</reference>
<name>A0ABW5C0X3_9BACI</name>
<accession>A0ABW5C0X3</accession>
<comment type="caution">
    <text evidence="1">The sequence shown here is derived from an EMBL/GenBank/DDBJ whole genome shotgun (WGS) entry which is preliminary data.</text>
</comment>
<keyword evidence="2" id="KW-1185">Reference proteome</keyword>
<protein>
    <submittedName>
        <fullName evidence="1">DUF5392 family protein</fullName>
    </submittedName>
</protein>